<dbReference type="EMBL" id="JAXLQG010000001">
    <property type="protein sequence ID" value="KAK5545605.1"/>
    <property type="molecule type" value="Genomic_DNA"/>
</dbReference>
<evidence type="ECO:0000313" key="1">
    <source>
        <dbReference type="EMBL" id="KAK5545605.1"/>
    </source>
</evidence>
<dbReference type="AlphaFoldDB" id="A0AAV9QQ12"/>
<reference evidence="1 2" key="1">
    <citation type="submission" date="2023-06" db="EMBL/GenBank/DDBJ databases">
        <title>Black Yeasts Isolated from many extreme environments.</title>
        <authorList>
            <person name="Coleine C."/>
            <person name="Stajich J.E."/>
            <person name="Selbmann L."/>
        </authorList>
    </citation>
    <scope>NUCLEOTIDE SEQUENCE [LARGE SCALE GENOMIC DNA]</scope>
    <source>
        <strain evidence="1 2">CCFEE 5887</strain>
    </source>
</reference>
<dbReference type="Proteomes" id="UP001345827">
    <property type="component" value="Unassembled WGS sequence"/>
</dbReference>
<comment type="caution">
    <text evidence="1">The sequence shown here is derived from an EMBL/GenBank/DDBJ whole genome shotgun (WGS) entry which is preliminary data.</text>
</comment>
<gene>
    <name evidence="1" type="ORF">LTR25_000612</name>
</gene>
<proteinExistence type="predicted"/>
<keyword evidence="2" id="KW-1185">Reference proteome</keyword>
<protein>
    <submittedName>
        <fullName evidence="1">Uncharacterized protein</fullName>
    </submittedName>
</protein>
<accession>A0AAV9QQ12</accession>
<evidence type="ECO:0000313" key="2">
    <source>
        <dbReference type="Proteomes" id="UP001345827"/>
    </source>
</evidence>
<organism evidence="1 2">
    <name type="scientific">Vermiconidia calcicola</name>
    <dbReference type="NCBI Taxonomy" id="1690605"/>
    <lineage>
        <taxon>Eukaryota</taxon>
        <taxon>Fungi</taxon>
        <taxon>Dikarya</taxon>
        <taxon>Ascomycota</taxon>
        <taxon>Pezizomycotina</taxon>
        <taxon>Dothideomycetes</taxon>
        <taxon>Dothideomycetidae</taxon>
        <taxon>Mycosphaerellales</taxon>
        <taxon>Extremaceae</taxon>
        <taxon>Vermiconidia</taxon>
    </lineage>
</organism>
<name>A0AAV9QQ12_9PEZI</name>
<sequence length="92" mass="10251">MGNRGRLGLLFDVGTDSEIDALSRDWLLPPAATDKFEEVEEVEEVEEDLHAQIVIQHIEWIVHGLEASLPTPPPSVLILGRGRIKAQREGNE</sequence>